<feature type="compositionally biased region" description="Polar residues" evidence="1">
    <location>
        <begin position="65"/>
        <end position="76"/>
    </location>
</feature>
<organism evidence="3 4">
    <name type="scientific">Aspergillus brasiliensis (strain CBS 101740 / IMI 381727 / IBT 21946)</name>
    <dbReference type="NCBI Taxonomy" id="767769"/>
    <lineage>
        <taxon>Eukaryota</taxon>
        <taxon>Fungi</taxon>
        <taxon>Dikarya</taxon>
        <taxon>Ascomycota</taxon>
        <taxon>Pezizomycotina</taxon>
        <taxon>Eurotiomycetes</taxon>
        <taxon>Eurotiomycetidae</taxon>
        <taxon>Eurotiales</taxon>
        <taxon>Aspergillaceae</taxon>
        <taxon>Aspergillus</taxon>
        <taxon>Aspergillus subgen. Circumdati</taxon>
    </lineage>
</organism>
<feature type="transmembrane region" description="Helical" evidence="2">
    <location>
        <begin position="1252"/>
        <end position="1274"/>
    </location>
</feature>
<dbReference type="RefSeq" id="XP_067485374.1">
    <property type="nucleotide sequence ID" value="XM_067628317.1"/>
</dbReference>
<evidence type="ECO:0000256" key="1">
    <source>
        <dbReference type="SAM" id="MobiDB-lite"/>
    </source>
</evidence>
<feature type="compositionally biased region" description="Basic and acidic residues" evidence="1">
    <location>
        <begin position="1345"/>
        <end position="1366"/>
    </location>
</feature>
<feature type="region of interest" description="Disordered" evidence="1">
    <location>
        <begin position="57"/>
        <end position="80"/>
    </location>
</feature>
<dbReference type="OMA" id="FMFMLEM"/>
<dbReference type="EMBL" id="KV878679">
    <property type="protein sequence ID" value="OJJ78127.1"/>
    <property type="molecule type" value="Genomic_DNA"/>
</dbReference>
<dbReference type="Pfam" id="PF01544">
    <property type="entry name" value="CorA"/>
    <property type="match status" value="1"/>
</dbReference>
<evidence type="ECO:0000313" key="3">
    <source>
        <dbReference type="EMBL" id="OJJ78127.1"/>
    </source>
</evidence>
<dbReference type="STRING" id="767769.A0A1L9V2G6"/>
<dbReference type="GO" id="GO:0046873">
    <property type="term" value="F:metal ion transmembrane transporter activity"/>
    <property type="evidence" value="ECO:0007669"/>
    <property type="project" value="InterPro"/>
</dbReference>
<proteinExistence type="predicted"/>
<feature type="transmembrane region" description="Helical" evidence="2">
    <location>
        <begin position="1280"/>
        <end position="1302"/>
    </location>
</feature>
<reference evidence="4" key="1">
    <citation type="journal article" date="2017" name="Genome Biol.">
        <title>Comparative genomics reveals high biological diversity and specific adaptations in the industrially and medically important fungal genus Aspergillus.</title>
        <authorList>
            <person name="de Vries R.P."/>
            <person name="Riley R."/>
            <person name="Wiebenga A."/>
            <person name="Aguilar-Osorio G."/>
            <person name="Amillis S."/>
            <person name="Uchima C.A."/>
            <person name="Anderluh G."/>
            <person name="Asadollahi M."/>
            <person name="Askin M."/>
            <person name="Barry K."/>
            <person name="Battaglia E."/>
            <person name="Bayram O."/>
            <person name="Benocci T."/>
            <person name="Braus-Stromeyer S.A."/>
            <person name="Caldana C."/>
            <person name="Canovas D."/>
            <person name="Cerqueira G.C."/>
            <person name="Chen F."/>
            <person name="Chen W."/>
            <person name="Choi C."/>
            <person name="Clum A."/>
            <person name="Dos Santos R.A."/>
            <person name="Damasio A.R."/>
            <person name="Diallinas G."/>
            <person name="Emri T."/>
            <person name="Fekete E."/>
            <person name="Flipphi M."/>
            <person name="Freyberg S."/>
            <person name="Gallo A."/>
            <person name="Gournas C."/>
            <person name="Habgood R."/>
            <person name="Hainaut M."/>
            <person name="Harispe M.L."/>
            <person name="Henrissat B."/>
            <person name="Hilden K.S."/>
            <person name="Hope R."/>
            <person name="Hossain A."/>
            <person name="Karabika E."/>
            <person name="Karaffa L."/>
            <person name="Karanyi Z."/>
            <person name="Krasevec N."/>
            <person name="Kuo A."/>
            <person name="Kusch H."/>
            <person name="LaButti K."/>
            <person name="Lagendijk E.L."/>
            <person name="Lapidus A."/>
            <person name="Levasseur A."/>
            <person name="Lindquist E."/>
            <person name="Lipzen A."/>
            <person name="Logrieco A.F."/>
            <person name="MacCabe A."/>
            <person name="Maekelae M.R."/>
            <person name="Malavazi I."/>
            <person name="Melin P."/>
            <person name="Meyer V."/>
            <person name="Mielnichuk N."/>
            <person name="Miskei M."/>
            <person name="Molnar A.P."/>
            <person name="Mule G."/>
            <person name="Ngan C.Y."/>
            <person name="Orejas M."/>
            <person name="Orosz E."/>
            <person name="Ouedraogo J.P."/>
            <person name="Overkamp K.M."/>
            <person name="Park H.-S."/>
            <person name="Perrone G."/>
            <person name="Piumi F."/>
            <person name="Punt P.J."/>
            <person name="Ram A.F."/>
            <person name="Ramon A."/>
            <person name="Rauscher S."/>
            <person name="Record E."/>
            <person name="Riano-Pachon D.M."/>
            <person name="Robert V."/>
            <person name="Roehrig J."/>
            <person name="Ruller R."/>
            <person name="Salamov A."/>
            <person name="Salih N.S."/>
            <person name="Samson R.A."/>
            <person name="Sandor E."/>
            <person name="Sanguinetti M."/>
            <person name="Schuetze T."/>
            <person name="Sepcic K."/>
            <person name="Shelest E."/>
            <person name="Sherlock G."/>
            <person name="Sophianopoulou V."/>
            <person name="Squina F.M."/>
            <person name="Sun H."/>
            <person name="Susca A."/>
            <person name="Todd R.B."/>
            <person name="Tsang A."/>
            <person name="Unkles S.E."/>
            <person name="van de Wiele N."/>
            <person name="van Rossen-Uffink D."/>
            <person name="Oliveira J.V."/>
            <person name="Vesth T.C."/>
            <person name="Visser J."/>
            <person name="Yu J.-H."/>
            <person name="Zhou M."/>
            <person name="Andersen M.R."/>
            <person name="Archer D.B."/>
            <person name="Baker S.E."/>
            <person name="Benoit I."/>
            <person name="Brakhage A.A."/>
            <person name="Braus G.H."/>
            <person name="Fischer R."/>
            <person name="Frisvad J.C."/>
            <person name="Goldman G.H."/>
            <person name="Houbraken J."/>
            <person name="Oakley B."/>
            <person name="Pocsi I."/>
            <person name="Scazzocchio C."/>
            <person name="Seiboth B."/>
            <person name="vanKuyk P.A."/>
            <person name="Wortman J."/>
            <person name="Dyer P.S."/>
            <person name="Grigoriev I.V."/>
        </authorList>
    </citation>
    <scope>NUCLEOTIDE SEQUENCE [LARGE SCALE GENOMIC DNA]</scope>
    <source>
        <strain evidence="4">CBS 101740 / IMI 381727 / IBT 21946</strain>
    </source>
</reference>
<dbReference type="VEuPathDB" id="FungiDB:ASPBRDRAFT_61557"/>
<sequence length="1380" mass="159711">MSSPPASPKPTVKIIEPKPKTLSDYLHLDWDPEEARNYICPQGRVETKAYVPQTGELTEHDSGENHNNTNSKTTHLSFGDGGTTVTMSDWGKYMQISRYLGCGPSSMFSIDHASLPEPFMTSHRKRALTDIQYGGYGFGLAVITPIDDWELRTQWLRNRWPRLTSRTEEWELEEQWAVRDGIVVVHSRLHNKSRSEPITVQLDVNLNFLITELDFVASDCQFNGDVNDNQRYAEGDGPGGYGFVRVHEFPTDQIAAYRRKERSPEEDSTEQANHPDGVAVVIGILVDGEPWTMKQAEREEIVVEPKGYRDLVVGYKMVLIRKGADNRSLLTLTANDLDINRYLSETAGEGVSVPDDFPLGKRGLSRFFVERNVEHILSVCMVPIIDDYVWEYTTAKEGGEVRKSEVFALTCGNLSGHRVCHSAAYFAFKFLVEVAENLPYNHKLRRRIQNACLGHLRWTFIHAEPKEGKYARNYWVDGKVMPETIWLPDDGPTDTPLQILKAYEYYRVFEKDGNVSVIEYLLSEQRNGERFGVMKWLQELEKEDVRNASVWRHGRKDGVGYYRLDDQAWIFGSILALSVIFKWSEEGKKERTNRSARRADGQTSEIEDDGEKTIRLREKYDPERLRQDIARRFTTMNEDVNENLLAVTRSPYESRFELHSRDTALFYRLGGQMLLDGTNAPWQSTLKAQKSFPSRRNTVSDSPLRYGLGLLMAVHGHSMDKLYQPEEALQRTFEALQDGLLPDGLFSSDMSDTGEENSCEYYRDYYLHIPFELAYIMWSTRDDVALRNTDAAAKKAMARQKVLASKIPFNDRLDERNIVELNDEWMYNYPVFLSWQPNEQQLQLGSLEESYESTRSSQRNGEEVIVRAYEDCRVRIKGNGIYYPLLLPDAKVHQHLLLDVGKKRRRGKSGYSDRPAYEATNVSDMWALLRRYRSAENAKKRLIWFLCPLVDSAMMCYLSSPEAERSNIRSFLDRHSKRTLSLHDKTNRVLNIWETEFHCSFLQLPSNGENRANPCPMLQQSTSTWSPKYKDRELLRASASFRFLGDLFDRFWTCHFLESYYTIYTQSMTTYLSSESEDLKVLLNECGANVWQQRRALEQISFFRILTVVNRSTSEIIDAIYNDLHDAINKLDKFTLDEYFKSHRVWVSWNDILDTLAEDLNNIFEAIKEWRAREQNRRGSQPRWTKRDEIKYREAVQRSFLLTESAVRDFKVCQARVASLRKSVASHRETTTAIYNQQMDDRSFRQNDNIKYFTYSTVFFLPLSFATSFFSMQAMPTGNLIRQMVVCTVVAFVVLLVILFTLPSTLRELRDPSGSVWTVSREFYNWTGLSTVLHNLRQAPTRYTGRLENDTSSSKEQDRIPDEESGRLSSSSVRFDNDSK</sequence>
<accession>A0A1L9V2G6</accession>
<gene>
    <name evidence="3" type="ORF">ASPBRDRAFT_61557</name>
</gene>
<keyword evidence="2" id="KW-0812">Transmembrane</keyword>
<keyword evidence="2" id="KW-1133">Transmembrane helix</keyword>
<protein>
    <submittedName>
        <fullName evidence="3">Uncharacterized protein</fullName>
    </submittedName>
</protein>
<dbReference type="Gene3D" id="1.20.58.340">
    <property type="entry name" value="Magnesium transport protein CorA, transmembrane region"/>
    <property type="match status" value="1"/>
</dbReference>
<keyword evidence="4" id="KW-1185">Reference proteome</keyword>
<dbReference type="GO" id="GO:0016020">
    <property type="term" value="C:membrane"/>
    <property type="evidence" value="ECO:0007669"/>
    <property type="project" value="InterPro"/>
</dbReference>
<dbReference type="Proteomes" id="UP000184499">
    <property type="component" value="Unassembled WGS sequence"/>
</dbReference>
<dbReference type="GeneID" id="93580805"/>
<keyword evidence="2" id="KW-0472">Membrane</keyword>
<name>A0A1L9V2G6_ASPBC</name>
<evidence type="ECO:0000256" key="2">
    <source>
        <dbReference type="SAM" id="Phobius"/>
    </source>
</evidence>
<evidence type="ECO:0000313" key="4">
    <source>
        <dbReference type="Proteomes" id="UP000184499"/>
    </source>
</evidence>
<dbReference type="OrthoDB" id="4159931at2759"/>
<dbReference type="InterPro" id="IPR002523">
    <property type="entry name" value="MgTranspt_CorA/ZnTranspt_ZntB"/>
</dbReference>
<feature type="region of interest" description="Disordered" evidence="1">
    <location>
        <begin position="1344"/>
        <end position="1380"/>
    </location>
</feature>